<reference evidence="3 4" key="1">
    <citation type="submission" date="2021-03" db="EMBL/GenBank/DDBJ databases">
        <title>Sequencing the genomes of 1000 actinobacteria strains.</title>
        <authorList>
            <person name="Klenk H.-P."/>
        </authorList>
    </citation>
    <scope>NUCLEOTIDE SEQUENCE [LARGE SCALE GENOMIC DNA]</scope>
    <source>
        <strain evidence="3 4">DSM 15454</strain>
    </source>
</reference>
<sequence length="209" mass="23736">MKLILEKRERVLVKTRAHRRVLRWPLLRFLLLVAGTCYLLGLLLREDLPGWLIEARALALALLAVVFAVLLVIWCLRPWIRWANSFIYLTTERIVTKRGRRAAGQHSIGLYAIHDIVAVVRPNAPQLAPGTLTLVLAEQRFNIPHVPAVARMRGYCIGAIGALPHFPRVDGVNMEEADGSGPPANPTNEAPHQHDQQHHHERREWTQHE</sequence>
<gene>
    <name evidence="3" type="ORF">JOF46_003783</name>
</gene>
<keyword evidence="2" id="KW-0472">Membrane</keyword>
<feature type="transmembrane region" description="Helical" evidence="2">
    <location>
        <begin position="21"/>
        <end position="44"/>
    </location>
</feature>
<comment type="caution">
    <text evidence="3">The sequence shown here is derived from an EMBL/GenBank/DDBJ whole genome shotgun (WGS) entry which is preliminary data.</text>
</comment>
<evidence type="ECO:0000313" key="4">
    <source>
        <dbReference type="Proteomes" id="UP000766570"/>
    </source>
</evidence>
<dbReference type="RefSeq" id="WP_209910106.1">
    <property type="nucleotide sequence ID" value="NZ_BAAAMI010000016.1"/>
</dbReference>
<keyword evidence="2" id="KW-1133">Transmembrane helix</keyword>
<dbReference type="EMBL" id="JAGIOE010000001">
    <property type="protein sequence ID" value="MBP2375871.1"/>
    <property type="molecule type" value="Genomic_DNA"/>
</dbReference>
<organism evidence="3 4">
    <name type="scientific">Paeniglutamicibacter psychrophenolicus</name>
    <dbReference type="NCBI Taxonomy" id="257454"/>
    <lineage>
        <taxon>Bacteria</taxon>
        <taxon>Bacillati</taxon>
        <taxon>Actinomycetota</taxon>
        <taxon>Actinomycetes</taxon>
        <taxon>Micrococcales</taxon>
        <taxon>Micrococcaceae</taxon>
        <taxon>Paeniglutamicibacter</taxon>
    </lineage>
</organism>
<evidence type="ECO:0008006" key="5">
    <source>
        <dbReference type="Google" id="ProtNLM"/>
    </source>
</evidence>
<keyword evidence="2" id="KW-0812">Transmembrane</keyword>
<protein>
    <recommendedName>
        <fullName evidence="5">PH domain-containing protein</fullName>
    </recommendedName>
</protein>
<feature type="region of interest" description="Disordered" evidence="1">
    <location>
        <begin position="171"/>
        <end position="209"/>
    </location>
</feature>
<proteinExistence type="predicted"/>
<dbReference type="Proteomes" id="UP000766570">
    <property type="component" value="Unassembled WGS sequence"/>
</dbReference>
<feature type="transmembrane region" description="Helical" evidence="2">
    <location>
        <begin position="56"/>
        <end position="76"/>
    </location>
</feature>
<name>A0ABS4WI41_9MICC</name>
<evidence type="ECO:0000256" key="1">
    <source>
        <dbReference type="SAM" id="MobiDB-lite"/>
    </source>
</evidence>
<feature type="compositionally biased region" description="Basic and acidic residues" evidence="1">
    <location>
        <begin position="191"/>
        <end position="209"/>
    </location>
</feature>
<keyword evidence="4" id="KW-1185">Reference proteome</keyword>
<evidence type="ECO:0000256" key="2">
    <source>
        <dbReference type="SAM" id="Phobius"/>
    </source>
</evidence>
<evidence type="ECO:0000313" key="3">
    <source>
        <dbReference type="EMBL" id="MBP2375871.1"/>
    </source>
</evidence>
<accession>A0ABS4WI41</accession>